<accession>A0ACB8FF90</accession>
<comment type="caution">
    <text evidence="1">The sequence shown here is derived from an EMBL/GenBank/DDBJ whole genome shotgun (WGS) entry which is preliminary data.</text>
</comment>
<protein>
    <submittedName>
        <fullName evidence="1">Uncharacterized protein</fullName>
    </submittedName>
</protein>
<reference evidence="1" key="1">
    <citation type="submission" date="2021-08" db="EMBL/GenBank/DDBJ databases">
        <title>The first chromosome-level gecko genome reveals the dynamic sex chromosomes of Neotropical dwarf geckos (Sphaerodactylidae: Sphaerodactylus).</title>
        <authorList>
            <person name="Pinto B.J."/>
            <person name="Keating S.E."/>
            <person name="Gamble T."/>
        </authorList>
    </citation>
    <scope>NUCLEOTIDE SEQUENCE</scope>
    <source>
        <strain evidence="1">TG3544</strain>
    </source>
</reference>
<dbReference type="EMBL" id="CM037617">
    <property type="protein sequence ID" value="KAH8004008.1"/>
    <property type="molecule type" value="Genomic_DNA"/>
</dbReference>
<name>A0ACB8FF90_9SAUR</name>
<evidence type="ECO:0000313" key="2">
    <source>
        <dbReference type="Proteomes" id="UP000827872"/>
    </source>
</evidence>
<gene>
    <name evidence="1" type="ORF">K3G42_001599</name>
</gene>
<dbReference type="Proteomes" id="UP000827872">
    <property type="component" value="Linkage Group LG04"/>
</dbReference>
<sequence length="105" mass="11727">MVHCSPLCDADERHLQALEKHILVAYKRIQALQKQRPWPQVSLSTSSSQNSVAKTEKAPKSGYSDLDRKILQLCGELYDLDAASLQLKVINYTVLSSDCRLLGQA</sequence>
<proteinExistence type="predicted"/>
<keyword evidence="2" id="KW-1185">Reference proteome</keyword>
<evidence type="ECO:0000313" key="1">
    <source>
        <dbReference type="EMBL" id="KAH8004008.1"/>
    </source>
</evidence>
<organism evidence="1 2">
    <name type="scientific">Sphaerodactylus townsendi</name>
    <dbReference type="NCBI Taxonomy" id="933632"/>
    <lineage>
        <taxon>Eukaryota</taxon>
        <taxon>Metazoa</taxon>
        <taxon>Chordata</taxon>
        <taxon>Craniata</taxon>
        <taxon>Vertebrata</taxon>
        <taxon>Euteleostomi</taxon>
        <taxon>Lepidosauria</taxon>
        <taxon>Squamata</taxon>
        <taxon>Bifurcata</taxon>
        <taxon>Gekkota</taxon>
        <taxon>Sphaerodactylidae</taxon>
        <taxon>Sphaerodactylus</taxon>
    </lineage>
</organism>